<gene>
    <name evidence="2" type="ORF">ERS008555_03475</name>
</gene>
<dbReference type="STRING" id="29485.CH64_1752"/>
<evidence type="ECO:0000313" key="2">
    <source>
        <dbReference type="EMBL" id="CQI95814.1"/>
    </source>
</evidence>
<proteinExistence type="predicted"/>
<dbReference type="OrthoDB" id="6481112at2"/>
<feature type="signal peptide" evidence="1">
    <location>
        <begin position="1"/>
        <end position="28"/>
    </location>
</feature>
<evidence type="ECO:0000256" key="1">
    <source>
        <dbReference type="SAM" id="SignalP"/>
    </source>
</evidence>
<evidence type="ECO:0000313" key="3">
    <source>
        <dbReference type="Proteomes" id="UP000042054"/>
    </source>
</evidence>
<keyword evidence="1" id="KW-0732">Signal</keyword>
<reference evidence="2 3" key="1">
    <citation type="submission" date="2015-03" db="EMBL/GenBank/DDBJ databases">
        <authorList>
            <person name="Murphy D."/>
        </authorList>
    </citation>
    <scope>NUCLEOTIDE SEQUENCE [LARGE SCALE GENOMIC DNA]</scope>
    <source>
        <strain evidence="2 3">68/02</strain>
    </source>
</reference>
<organism evidence="2 3">
    <name type="scientific">Yersinia rohdei</name>
    <dbReference type="NCBI Taxonomy" id="29485"/>
    <lineage>
        <taxon>Bacteria</taxon>
        <taxon>Pseudomonadati</taxon>
        <taxon>Pseudomonadota</taxon>
        <taxon>Gammaproteobacteria</taxon>
        <taxon>Enterobacterales</taxon>
        <taxon>Yersiniaceae</taxon>
        <taxon>Yersinia</taxon>
    </lineage>
</organism>
<dbReference type="NCBIfam" id="NF040711">
    <property type="entry name" value="partner_SinI"/>
    <property type="match status" value="1"/>
</dbReference>
<dbReference type="EMBL" id="CTKE01000021">
    <property type="protein sequence ID" value="CQI95814.1"/>
    <property type="molecule type" value="Genomic_DNA"/>
</dbReference>
<feature type="chain" id="PRO_5006709428" description="Ornithine carbamoyltransferase" evidence="1">
    <location>
        <begin position="29"/>
        <end position="297"/>
    </location>
</feature>
<dbReference type="InterPro" id="IPR047745">
    <property type="entry name" value="SinI-like"/>
</dbReference>
<dbReference type="AlphaFoldDB" id="A0A0U1HX59"/>
<protein>
    <recommendedName>
        <fullName evidence="4">Ornithine carbamoyltransferase</fullName>
    </recommendedName>
</protein>
<dbReference type="RefSeq" id="WP_050535334.1">
    <property type="nucleotide sequence ID" value="NZ_CTKE01000021.1"/>
</dbReference>
<name>A0A0U1HX59_YERRO</name>
<sequence>MHNTKSFTLKKVVLALAIAGYTMGSAYAVMTAPTGSIQGTAPVLSAPSNSALNAVDLSSNAAGDTLASGDTITLTYNHTDADGDADASTAHVTWYYVKGETEVPIAASAVTNTPATTTTPGTSVLTVPGGAIGADAIKVVIQEYSVSGDPLAGRTLTIDDTNVAGPSNPTITPPGPVAPGTGENSGVTPGIYLSTDTAFANNLIGNTGTRLNVGESYVFKLWDSAAVGTTDLTANVTYNWRLVGTSATDSTTAPAAGFATSISDGNFTVPTNAQPNGSTLTGSADGAQGFNLAVDYN</sequence>
<accession>A0A0U1HX59</accession>
<dbReference type="Proteomes" id="UP000042054">
    <property type="component" value="Unassembled WGS sequence"/>
</dbReference>
<evidence type="ECO:0008006" key="4">
    <source>
        <dbReference type="Google" id="ProtNLM"/>
    </source>
</evidence>